<dbReference type="Gene3D" id="3.90.780.10">
    <property type="entry name" value="5'-Nucleotidase, C-terminal domain"/>
    <property type="match status" value="1"/>
</dbReference>
<dbReference type="GO" id="GO:0000166">
    <property type="term" value="F:nucleotide binding"/>
    <property type="evidence" value="ECO:0007669"/>
    <property type="project" value="UniProtKB-KW"/>
</dbReference>
<reference evidence="9" key="1">
    <citation type="submission" date="2023-06" db="EMBL/GenBank/DDBJ databases">
        <authorList>
            <person name="Zeman M."/>
            <person name="Kubasova T."/>
            <person name="Jahodarova E."/>
            <person name="Nykrynova M."/>
            <person name="Rychlik I."/>
        </authorList>
    </citation>
    <scope>NUCLEOTIDE SEQUENCE</scope>
    <source>
        <strain evidence="9">15_COKtk</strain>
    </source>
</reference>
<dbReference type="GO" id="GO:0016787">
    <property type="term" value="F:hydrolase activity"/>
    <property type="evidence" value="ECO:0007669"/>
    <property type="project" value="UniProtKB-KW"/>
</dbReference>
<comment type="similarity">
    <text evidence="5">Belongs to the 5'-nucleotidase family.</text>
</comment>
<feature type="signal peptide" evidence="5">
    <location>
        <begin position="1"/>
        <end position="34"/>
    </location>
</feature>
<dbReference type="NCBIfam" id="TIGR01167">
    <property type="entry name" value="LPXTG_anchor"/>
    <property type="match status" value="1"/>
</dbReference>
<dbReference type="RefSeq" id="WP_289827396.1">
    <property type="nucleotide sequence ID" value="NZ_JAUEIR010000007.1"/>
</dbReference>
<dbReference type="PANTHER" id="PTHR11575:SF24">
    <property type="entry name" value="5'-NUCLEOTIDASE"/>
    <property type="match status" value="1"/>
</dbReference>
<feature type="domain" description="Gram-positive cocci surface proteins LPxTG" evidence="8">
    <location>
        <begin position="622"/>
        <end position="657"/>
    </location>
</feature>
<evidence type="ECO:0000313" key="9">
    <source>
        <dbReference type="EMBL" id="MDN0069768.1"/>
    </source>
</evidence>
<dbReference type="AlphaFoldDB" id="A0AAW7JYD1"/>
<organism evidence="9 10">
    <name type="scientific">Collinsella ihumii</name>
    <dbReference type="NCBI Taxonomy" id="1720204"/>
    <lineage>
        <taxon>Bacteria</taxon>
        <taxon>Bacillati</taxon>
        <taxon>Actinomycetota</taxon>
        <taxon>Coriobacteriia</taxon>
        <taxon>Coriobacteriales</taxon>
        <taxon>Coriobacteriaceae</taxon>
        <taxon>Collinsella</taxon>
    </lineage>
</organism>
<name>A0AAW7JYD1_9ACTN</name>
<evidence type="ECO:0000256" key="5">
    <source>
        <dbReference type="RuleBase" id="RU362119"/>
    </source>
</evidence>
<keyword evidence="7" id="KW-0812">Transmembrane</keyword>
<dbReference type="Gene3D" id="3.60.21.10">
    <property type="match status" value="1"/>
</dbReference>
<sequence>MSKYRGSRRRMPVRAAIVAAACLLGIAAPSSAFAQRVDDEVAIAFTNDVHCEVDSTAGEALGYAGVAAAVDDLEATYGEANVTVIDAGDAIQGGPVGLLTEGEAIVRLMNAVGYDIAVPGNHEFDYGMQRLLSLVELSDATYLSCNFTELGSGAPVFSPYAVKTYEAKPAAGDADGVLKVAYVGITTPETLTKSSPASFTDDDGAYIYGFEEDETGEALYARVQAAVDAARAEGADYVVAVGHLGRSGITDRWTSDAVISHTTGIDAFIDGHSHESYVTSVANEDGRQVPLAQTGTKLAAVGELTIDPDDPDGEVLSFELTSAAGFTETADDVQAQVDAVDAELAEELDRVVGESAVALVSEDEQAGLYVRLGETNMGDFVADAYRAATGAQIAIVNGGGVRSSIDAGPITNSDLYGVQPFGNELSMVEATGQQILDALEMGVSEYPEASGGFLQVSGLTYAVRTDIPSSVEVDDHGAFLRVAGERRVRDVRVAGEPIDPARTYTLASHGYLLHEGGDGMTMFEDCPVLLENAMTDVQGLMTYLSEDLGGVVSDAYANPAGAGRIVMTSGDAEPDPEPAPNPDPAPEPGTGEETPSDATDPGDTQVSEPGAGSDARPGSDGLPQTGDTGLAGAAAAGGIGILCFAGGIALLAHRKRG</sequence>
<comment type="caution">
    <text evidence="9">The sequence shown here is derived from an EMBL/GenBank/DDBJ whole genome shotgun (WGS) entry which is preliminary data.</text>
</comment>
<dbReference type="Proteomes" id="UP001168505">
    <property type="component" value="Unassembled WGS sequence"/>
</dbReference>
<keyword evidence="5" id="KW-0378">Hydrolase</keyword>
<feature type="transmembrane region" description="Helical" evidence="7">
    <location>
        <begin position="630"/>
        <end position="652"/>
    </location>
</feature>
<keyword evidence="2" id="KW-0964">Secreted</keyword>
<feature type="chain" id="PRO_5043086718" evidence="5">
    <location>
        <begin position="35"/>
        <end position="657"/>
    </location>
</feature>
<dbReference type="SUPFAM" id="SSF56300">
    <property type="entry name" value="Metallo-dependent phosphatases"/>
    <property type="match status" value="1"/>
</dbReference>
<evidence type="ECO:0000256" key="7">
    <source>
        <dbReference type="SAM" id="Phobius"/>
    </source>
</evidence>
<dbReference type="InterPro" id="IPR006311">
    <property type="entry name" value="TAT_signal"/>
</dbReference>
<keyword evidence="4" id="KW-0572">Peptidoglycan-anchor</keyword>
<dbReference type="InterPro" id="IPR036907">
    <property type="entry name" value="5'-Nucleotdase_C_sf"/>
</dbReference>
<feature type="region of interest" description="Disordered" evidence="6">
    <location>
        <begin position="565"/>
        <end position="631"/>
    </location>
</feature>
<dbReference type="SUPFAM" id="SSF55816">
    <property type="entry name" value="5'-nucleotidase (syn. UDP-sugar hydrolase), C-terminal domain"/>
    <property type="match status" value="1"/>
</dbReference>
<dbReference type="InterPro" id="IPR004843">
    <property type="entry name" value="Calcineurin-like_PHP"/>
</dbReference>
<dbReference type="InterPro" id="IPR006179">
    <property type="entry name" value="5_nucleotidase/apyrase"/>
</dbReference>
<dbReference type="PRINTS" id="PR01607">
    <property type="entry name" value="APYRASEFAMLY"/>
</dbReference>
<dbReference type="InterPro" id="IPR029052">
    <property type="entry name" value="Metallo-depent_PP-like"/>
</dbReference>
<feature type="compositionally biased region" description="Pro residues" evidence="6">
    <location>
        <begin position="577"/>
        <end position="587"/>
    </location>
</feature>
<dbReference type="GO" id="GO:0009166">
    <property type="term" value="P:nucleotide catabolic process"/>
    <property type="evidence" value="ECO:0007669"/>
    <property type="project" value="InterPro"/>
</dbReference>
<proteinExistence type="inferred from homology"/>
<dbReference type="PROSITE" id="PS51318">
    <property type="entry name" value="TAT"/>
    <property type="match status" value="1"/>
</dbReference>
<keyword evidence="7" id="KW-0472">Membrane</keyword>
<evidence type="ECO:0000256" key="3">
    <source>
        <dbReference type="ARBA" id="ARBA00022729"/>
    </source>
</evidence>
<keyword evidence="1" id="KW-0134">Cell wall</keyword>
<dbReference type="Pfam" id="PF00149">
    <property type="entry name" value="Metallophos"/>
    <property type="match status" value="1"/>
</dbReference>
<dbReference type="InterPro" id="IPR019931">
    <property type="entry name" value="LPXTG_anchor"/>
</dbReference>
<accession>A0AAW7JYD1</accession>
<evidence type="ECO:0000256" key="4">
    <source>
        <dbReference type="ARBA" id="ARBA00023088"/>
    </source>
</evidence>
<protein>
    <submittedName>
        <fullName evidence="9">5'-nucleotidase C-terminal domain-containing protein</fullName>
    </submittedName>
</protein>
<evidence type="ECO:0000256" key="6">
    <source>
        <dbReference type="SAM" id="MobiDB-lite"/>
    </source>
</evidence>
<evidence type="ECO:0000256" key="2">
    <source>
        <dbReference type="ARBA" id="ARBA00022525"/>
    </source>
</evidence>
<dbReference type="PANTHER" id="PTHR11575">
    <property type="entry name" value="5'-NUCLEOTIDASE-RELATED"/>
    <property type="match status" value="1"/>
</dbReference>
<dbReference type="InterPro" id="IPR008334">
    <property type="entry name" value="5'-Nucleotdase_C"/>
</dbReference>
<evidence type="ECO:0000259" key="8">
    <source>
        <dbReference type="PROSITE" id="PS50847"/>
    </source>
</evidence>
<gene>
    <name evidence="9" type="ORF">QVN40_08680</name>
</gene>
<evidence type="ECO:0000256" key="1">
    <source>
        <dbReference type="ARBA" id="ARBA00022512"/>
    </source>
</evidence>
<dbReference type="EMBL" id="JAUEIR010000007">
    <property type="protein sequence ID" value="MDN0069768.1"/>
    <property type="molecule type" value="Genomic_DNA"/>
</dbReference>
<keyword evidence="7" id="KW-1133">Transmembrane helix</keyword>
<keyword evidence="5" id="KW-0547">Nucleotide-binding</keyword>
<dbReference type="Pfam" id="PF02872">
    <property type="entry name" value="5_nucleotid_C"/>
    <property type="match status" value="1"/>
</dbReference>
<evidence type="ECO:0000313" key="10">
    <source>
        <dbReference type="Proteomes" id="UP001168505"/>
    </source>
</evidence>
<keyword evidence="3 5" id="KW-0732">Signal</keyword>
<dbReference type="PROSITE" id="PS50847">
    <property type="entry name" value="GRAM_POS_ANCHORING"/>
    <property type="match status" value="1"/>
</dbReference>
<reference evidence="9" key="2">
    <citation type="submission" date="2023-08" db="EMBL/GenBank/DDBJ databases">
        <title>Identification and characterization of horizontal gene transfer across gut microbiota members of farm animals based on homology search.</title>
        <authorList>
            <person name="Schwarzerova J."/>
            <person name="Nykrynova M."/>
            <person name="Jureckova K."/>
            <person name="Cejkova D."/>
            <person name="Rychlik I."/>
        </authorList>
    </citation>
    <scope>NUCLEOTIDE SEQUENCE</scope>
    <source>
        <strain evidence="9">15_COKtk</strain>
    </source>
</reference>